<dbReference type="PROSITE" id="PS00678">
    <property type="entry name" value="WD_REPEATS_1"/>
    <property type="match status" value="1"/>
</dbReference>
<feature type="region of interest" description="Disordered" evidence="5">
    <location>
        <begin position="186"/>
        <end position="221"/>
    </location>
</feature>
<dbReference type="STRING" id="7719.ENSCINP00000019501"/>
<reference evidence="6" key="4">
    <citation type="submission" date="2025-09" db="UniProtKB">
        <authorList>
            <consortium name="Ensembl"/>
        </authorList>
    </citation>
    <scope>IDENTIFICATION</scope>
</reference>
<feature type="repeat" description="WD" evidence="4">
    <location>
        <begin position="133"/>
        <end position="159"/>
    </location>
</feature>
<dbReference type="SUPFAM" id="SSF50978">
    <property type="entry name" value="WD40 repeat-like"/>
    <property type="match status" value="1"/>
</dbReference>
<dbReference type="PROSITE" id="PS50082">
    <property type="entry name" value="WD_REPEATS_2"/>
    <property type="match status" value="1"/>
</dbReference>
<dbReference type="AlphaFoldDB" id="F7AXC6"/>
<dbReference type="Pfam" id="PF00400">
    <property type="entry name" value="WD40"/>
    <property type="match status" value="1"/>
</dbReference>
<organism evidence="6 7">
    <name type="scientific">Ciona intestinalis</name>
    <name type="common">Transparent sea squirt</name>
    <name type="synonym">Ascidia intestinalis</name>
    <dbReference type="NCBI Taxonomy" id="7719"/>
    <lineage>
        <taxon>Eukaryota</taxon>
        <taxon>Metazoa</taxon>
        <taxon>Chordata</taxon>
        <taxon>Tunicata</taxon>
        <taxon>Ascidiacea</taxon>
        <taxon>Phlebobranchia</taxon>
        <taxon>Cionidae</taxon>
        <taxon>Ciona</taxon>
    </lineage>
</organism>
<evidence type="ECO:0000256" key="1">
    <source>
        <dbReference type="ARBA" id="ARBA00022574"/>
    </source>
</evidence>
<dbReference type="EMBL" id="EAAA01002973">
    <property type="status" value="NOT_ANNOTATED_CDS"/>
    <property type="molecule type" value="Genomic_DNA"/>
</dbReference>
<reference evidence="6" key="3">
    <citation type="submission" date="2025-08" db="UniProtKB">
        <authorList>
            <consortium name="Ensembl"/>
        </authorList>
    </citation>
    <scope>IDENTIFICATION</scope>
</reference>
<dbReference type="InterPro" id="IPR036322">
    <property type="entry name" value="WD40_repeat_dom_sf"/>
</dbReference>
<dbReference type="PANTHER" id="PTHR44675">
    <property type="entry name" value="PAK1 INTERACTING PROTEIN 1"/>
    <property type="match status" value="1"/>
</dbReference>
<reference evidence="6" key="2">
    <citation type="journal article" date="2008" name="Genome Biol.">
        <title>Improved genome assembly and evidence-based global gene model set for the chordate Ciona intestinalis: new insight into intron and operon populations.</title>
        <authorList>
            <person name="Satou Y."/>
            <person name="Mineta K."/>
            <person name="Ogasawara M."/>
            <person name="Sasakura Y."/>
            <person name="Shoguchi E."/>
            <person name="Ueno K."/>
            <person name="Yamada L."/>
            <person name="Matsumoto J."/>
            <person name="Wasserscheid J."/>
            <person name="Dewar K."/>
            <person name="Wiley G.B."/>
            <person name="Macmil S.L."/>
            <person name="Roe B.A."/>
            <person name="Zeller R.W."/>
            <person name="Hastings K.E."/>
            <person name="Lemaire P."/>
            <person name="Lindquist E."/>
            <person name="Endo T."/>
            <person name="Hotta K."/>
            <person name="Inaba K."/>
        </authorList>
    </citation>
    <scope>NUCLEOTIDE SEQUENCE [LARGE SCALE GENOMIC DNA]</scope>
    <source>
        <strain evidence="6">wild type</strain>
    </source>
</reference>
<dbReference type="HOGENOM" id="CLU_1250280_0_0_1"/>
<keyword evidence="2" id="KW-0677">Repeat</keyword>
<dbReference type="InterPro" id="IPR051959">
    <property type="entry name" value="PAK1-Kinase_Regulator"/>
</dbReference>
<dbReference type="Gene3D" id="2.130.10.10">
    <property type="entry name" value="YVTN repeat-like/Quinoprotein amine dehydrogenase"/>
    <property type="match status" value="1"/>
</dbReference>
<dbReference type="InterPro" id="IPR019775">
    <property type="entry name" value="WD40_repeat_CS"/>
</dbReference>
<dbReference type="PANTHER" id="PTHR44675:SF1">
    <property type="entry name" value="P21-ACTIVATED PROTEIN KINASE-INTERACTING PROTEIN 1"/>
    <property type="match status" value="1"/>
</dbReference>
<evidence type="ECO:0000256" key="2">
    <source>
        <dbReference type="ARBA" id="ARBA00022737"/>
    </source>
</evidence>
<evidence type="ECO:0000313" key="6">
    <source>
        <dbReference type="Ensembl" id="ENSCINP00000019501.3"/>
    </source>
</evidence>
<evidence type="ECO:0000256" key="3">
    <source>
        <dbReference type="ARBA" id="ARBA00045213"/>
    </source>
</evidence>
<keyword evidence="1 4" id="KW-0853">WD repeat</keyword>
<reference evidence="7" key="1">
    <citation type="journal article" date="2002" name="Science">
        <title>The draft genome of Ciona intestinalis: insights into chordate and vertebrate origins.</title>
        <authorList>
            <person name="Dehal P."/>
            <person name="Satou Y."/>
            <person name="Campbell R.K."/>
            <person name="Chapman J."/>
            <person name="Degnan B."/>
            <person name="De Tomaso A."/>
            <person name="Davidson B."/>
            <person name="Di Gregorio A."/>
            <person name="Gelpke M."/>
            <person name="Goodstein D.M."/>
            <person name="Harafuji N."/>
            <person name="Hastings K.E."/>
            <person name="Ho I."/>
            <person name="Hotta K."/>
            <person name="Huang W."/>
            <person name="Kawashima T."/>
            <person name="Lemaire P."/>
            <person name="Martinez D."/>
            <person name="Meinertzhagen I.A."/>
            <person name="Necula S."/>
            <person name="Nonaka M."/>
            <person name="Putnam N."/>
            <person name="Rash S."/>
            <person name="Saiga H."/>
            <person name="Satake M."/>
            <person name="Terry A."/>
            <person name="Yamada L."/>
            <person name="Wang H.G."/>
            <person name="Awazu S."/>
            <person name="Azumi K."/>
            <person name="Boore J."/>
            <person name="Branno M."/>
            <person name="Chin-Bow S."/>
            <person name="DeSantis R."/>
            <person name="Doyle S."/>
            <person name="Francino P."/>
            <person name="Keys D.N."/>
            <person name="Haga S."/>
            <person name="Hayashi H."/>
            <person name="Hino K."/>
            <person name="Imai K.S."/>
            <person name="Inaba K."/>
            <person name="Kano S."/>
            <person name="Kobayashi K."/>
            <person name="Kobayashi M."/>
            <person name="Lee B.I."/>
            <person name="Makabe K.W."/>
            <person name="Manohar C."/>
            <person name="Matassi G."/>
            <person name="Medina M."/>
            <person name="Mochizuki Y."/>
            <person name="Mount S."/>
            <person name="Morishita T."/>
            <person name="Miura S."/>
            <person name="Nakayama A."/>
            <person name="Nishizaka S."/>
            <person name="Nomoto H."/>
            <person name="Ohta F."/>
            <person name="Oishi K."/>
            <person name="Rigoutsos I."/>
            <person name="Sano M."/>
            <person name="Sasaki A."/>
            <person name="Sasakura Y."/>
            <person name="Shoguchi E."/>
            <person name="Shin-i T."/>
            <person name="Spagnuolo A."/>
            <person name="Stainier D."/>
            <person name="Suzuki M.M."/>
            <person name="Tassy O."/>
            <person name="Takatori N."/>
            <person name="Tokuoka M."/>
            <person name="Yagi K."/>
            <person name="Yoshizaki F."/>
            <person name="Wada S."/>
            <person name="Zhang C."/>
            <person name="Hyatt P.D."/>
            <person name="Larimer F."/>
            <person name="Detter C."/>
            <person name="Doggett N."/>
            <person name="Glavina T."/>
            <person name="Hawkins T."/>
            <person name="Richardson P."/>
            <person name="Lucas S."/>
            <person name="Kohara Y."/>
            <person name="Levine M."/>
            <person name="Satoh N."/>
            <person name="Rokhsar D.S."/>
        </authorList>
    </citation>
    <scope>NUCLEOTIDE SEQUENCE [LARGE SCALE GENOMIC DNA]</scope>
</reference>
<dbReference type="OMA" id="DARMMAN"/>
<evidence type="ECO:0000256" key="5">
    <source>
        <dbReference type="SAM" id="MobiDB-lite"/>
    </source>
</evidence>
<evidence type="ECO:0000256" key="4">
    <source>
        <dbReference type="PROSITE-ProRule" id="PRU00221"/>
    </source>
</evidence>
<accession>F7AXC6</accession>
<proteinExistence type="predicted"/>
<dbReference type="Ensembl" id="ENSCINT00000019501.3">
    <property type="protein sequence ID" value="ENSCINP00000019501.3"/>
    <property type="gene ID" value="ENSCING00000009591.3"/>
</dbReference>
<evidence type="ECO:0000313" key="7">
    <source>
        <dbReference type="Proteomes" id="UP000008144"/>
    </source>
</evidence>
<name>F7AXC6_CIOIN</name>
<dbReference type="InterPro" id="IPR015943">
    <property type="entry name" value="WD40/YVTN_repeat-like_dom_sf"/>
</dbReference>
<protein>
    <submittedName>
        <fullName evidence="6">Uncharacterized protein</fullName>
    </submittedName>
</protein>
<feature type="compositionally biased region" description="Basic residues" evidence="5">
    <location>
        <begin position="205"/>
        <end position="221"/>
    </location>
</feature>
<keyword evidence="7" id="KW-1185">Reference proteome</keyword>
<comment type="function">
    <text evidence="3">Negatively regulates the PAK1 kinase. PAK1 is a member of the PAK kinase family, which has been shown to play a positive role in the regulation of signaling pathways involving MAPK8 and RELA. PAK1 exists as an inactive homodimer, which is activated by binding of small GTPases such as CDC42 to an N-terminal regulatory domain. PAK1IP1 also binds to the N-terminus of PAK1, and inhibits the specific activation of PAK1 by CDC42. May be involved in ribosomal large subunit assembly.</text>
</comment>
<dbReference type="SMART" id="SM00320">
    <property type="entry name" value="WD40"/>
    <property type="match status" value="3"/>
</dbReference>
<dbReference type="Proteomes" id="UP000008144">
    <property type="component" value="Chromosome 9"/>
</dbReference>
<sequence length="221" mass="24898">MSVSPKDGTLRTWNLLTSRSVYVKNIKKESQIEFIRWSPDGKYYISASPKQLNIFELENAECVCECDFDIPVLTIEFLPLNQTQMNRIVVGDNGGNISLYEIPSGKKLLSYKAHENRVKCVSPMVTPEDIILNGTWLVTASSDECVKVWDVSNSELDQEKTPNCLLTIPTGARLTCVTVWPKTEPRLPASTESLDTSESATEKKTAKRRRKRKNSAKRNPS</sequence>
<dbReference type="InterPro" id="IPR001680">
    <property type="entry name" value="WD40_rpt"/>
</dbReference>
<dbReference type="InParanoid" id="F7AXC6"/>